<organism evidence="7 8">
    <name type="scientific">Ceratodon purpureus</name>
    <name type="common">Fire moss</name>
    <name type="synonym">Dicranum purpureum</name>
    <dbReference type="NCBI Taxonomy" id="3225"/>
    <lineage>
        <taxon>Eukaryota</taxon>
        <taxon>Viridiplantae</taxon>
        <taxon>Streptophyta</taxon>
        <taxon>Embryophyta</taxon>
        <taxon>Bryophyta</taxon>
        <taxon>Bryophytina</taxon>
        <taxon>Bryopsida</taxon>
        <taxon>Dicranidae</taxon>
        <taxon>Pseudoditrichales</taxon>
        <taxon>Ditrichaceae</taxon>
        <taxon>Ceratodon</taxon>
    </lineage>
</organism>
<keyword evidence="1" id="KW-0808">Transferase</keyword>
<keyword evidence="8" id="KW-1185">Reference proteome</keyword>
<dbReference type="PROSITE" id="PS00108">
    <property type="entry name" value="PROTEIN_KINASE_ST"/>
    <property type="match status" value="1"/>
</dbReference>
<keyword evidence="2" id="KW-0547">Nucleotide-binding</keyword>
<dbReference type="PANTHER" id="PTHR44329">
    <property type="entry name" value="SERINE/THREONINE-PROTEIN KINASE TNNI3K-RELATED"/>
    <property type="match status" value="1"/>
</dbReference>
<evidence type="ECO:0000259" key="6">
    <source>
        <dbReference type="PROSITE" id="PS50011"/>
    </source>
</evidence>
<dbReference type="InterPro" id="IPR051681">
    <property type="entry name" value="Ser/Thr_Kinases-Pseudokinases"/>
</dbReference>
<dbReference type="InterPro" id="IPR001245">
    <property type="entry name" value="Ser-Thr/Tyr_kinase_cat_dom"/>
</dbReference>
<sequence>MGNVSCIKRMEKSTSIDPAPHSSTPSPYISPRIESMRENGSDFTERTSSEITEQSKVHWSEVDRAADSDEEYDPESDRVYFDEVLKKHPEWKHFFRDFPNLEVHHKMTEGGQGAIYYAQRRGYPYRPVVVKVLKEGYPLRSLLQQIPSSVLSAKDKDGSPLENILGATMLNDEKLKNRFALVFEMLICDLRKFIDDRKLRQNPDGPPFTIGVITRFMHKIAKDMECLHDEYGIIHKDLKASNVLFCVNPMKMLADRFAGLSVADFECSMSVVGTGFWRAPEVLRQLKDGRSSAQVEFTRASDVYSFGMVGYELVTGLLPFEGYSLNDYDVVLTGQRPELPEDLHYAIRHIITDCWHPEPSMRPTFGELTQELGMLLNDPIVRAEQLMPTDHPLFDEDCIYYQRWTYDMGKKGHITGHPPLETDDSV</sequence>
<dbReference type="Pfam" id="PF07714">
    <property type="entry name" value="PK_Tyr_Ser-Thr"/>
    <property type="match status" value="1"/>
</dbReference>
<dbReference type="PROSITE" id="PS50011">
    <property type="entry name" value="PROTEIN_KINASE_DOM"/>
    <property type="match status" value="1"/>
</dbReference>
<evidence type="ECO:0000313" key="8">
    <source>
        <dbReference type="Proteomes" id="UP000822688"/>
    </source>
</evidence>
<protein>
    <recommendedName>
        <fullName evidence="6">Protein kinase domain-containing protein</fullName>
    </recommendedName>
</protein>
<dbReference type="SMART" id="SM00220">
    <property type="entry name" value="S_TKc"/>
    <property type="match status" value="1"/>
</dbReference>
<dbReference type="SUPFAM" id="SSF56112">
    <property type="entry name" value="Protein kinase-like (PK-like)"/>
    <property type="match status" value="1"/>
</dbReference>
<dbReference type="PANTHER" id="PTHR44329:SF288">
    <property type="entry name" value="MITOGEN-ACTIVATED PROTEIN KINASE KINASE KINASE 20"/>
    <property type="match status" value="1"/>
</dbReference>
<name>A0A8T0GKN4_CERPU</name>
<proteinExistence type="predicted"/>
<evidence type="ECO:0000256" key="2">
    <source>
        <dbReference type="ARBA" id="ARBA00022741"/>
    </source>
</evidence>
<reference evidence="7" key="1">
    <citation type="submission" date="2020-06" db="EMBL/GenBank/DDBJ databases">
        <title>WGS assembly of Ceratodon purpureus strain R40.</title>
        <authorList>
            <person name="Carey S.B."/>
            <person name="Jenkins J."/>
            <person name="Shu S."/>
            <person name="Lovell J.T."/>
            <person name="Sreedasyam A."/>
            <person name="Maumus F."/>
            <person name="Tiley G.P."/>
            <person name="Fernandez-Pozo N."/>
            <person name="Barry K."/>
            <person name="Chen C."/>
            <person name="Wang M."/>
            <person name="Lipzen A."/>
            <person name="Daum C."/>
            <person name="Saski C.A."/>
            <person name="Payton A.C."/>
            <person name="Mcbreen J.C."/>
            <person name="Conrad R.E."/>
            <person name="Kollar L.M."/>
            <person name="Olsson S."/>
            <person name="Huttunen S."/>
            <person name="Landis J.B."/>
            <person name="Wickett N.J."/>
            <person name="Johnson M.G."/>
            <person name="Rensing S.A."/>
            <person name="Grimwood J."/>
            <person name="Schmutz J."/>
            <person name="Mcdaniel S.F."/>
        </authorList>
    </citation>
    <scope>NUCLEOTIDE SEQUENCE</scope>
    <source>
        <strain evidence="7">R40</strain>
    </source>
</reference>
<dbReference type="AlphaFoldDB" id="A0A8T0GKN4"/>
<feature type="domain" description="Protein kinase" evidence="6">
    <location>
        <begin position="101"/>
        <end position="394"/>
    </location>
</feature>
<dbReference type="Gene3D" id="1.10.510.10">
    <property type="entry name" value="Transferase(Phosphotransferase) domain 1"/>
    <property type="match status" value="1"/>
</dbReference>
<comment type="caution">
    <text evidence="7">The sequence shown here is derived from an EMBL/GenBank/DDBJ whole genome shotgun (WGS) entry which is preliminary data.</text>
</comment>
<dbReference type="GO" id="GO:0004674">
    <property type="term" value="F:protein serine/threonine kinase activity"/>
    <property type="evidence" value="ECO:0007669"/>
    <property type="project" value="TreeGrafter"/>
</dbReference>
<evidence type="ECO:0000256" key="3">
    <source>
        <dbReference type="ARBA" id="ARBA00022777"/>
    </source>
</evidence>
<evidence type="ECO:0000256" key="1">
    <source>
        <dbReference type="ARBA" id="ARBA00022679"/>
    </source>
</evidence>
<gene>
    <name evidence="7" type="ORF">KC19_10G051100</name>
</gene>
<dbReference type="Proteomes" id="UP000822688">
    <property type="component" value="Chromosome 10"/>
</dbReference>
<evidence type="ECO:0000256" key="4">
    <source>
        <dbReference type="ARBA" id="ARBA00022840"/>
    </source>
</evidence>
<dbReference type="GO" id="GO:0005524">
    <property type="term" value="F:ATP binding"/>
    <property type="evidence" value="ECO:0007669"/>
    <property type="project" value="UniProtKB-KW"/>
</dbReference>
<keyword evidence="3" id="KW-0418">Kinase</keyword>
<evidence type="ECO:0000313" key="7">
    <source>
        <dbReference type="EMBL" id="KAG0558749.1"/>
    </source>
</evidence>
<dbReference type="InterPro" id="IPR011009">
    <property type="entry name" value="Kinase-like_dom_sf"/>
</dbReference>
<dbReference type="InterPro" id="IPR008271">
    <property type="entry name" value="Ser/Thr_kinase_AS"/>
</dbReference>
<feature type="compositionally biased region" description="Polar residues" evidence="5">
    <location>
        <begin position="15"/>
        <end position="27"/>
    </location>
</feature>
<feature type="region of interest" description="Disordered" evidence="5">
    <location>
        <begin position="1"/>
        <end position="73"/>
    </location>
</feature>
<dbReference type="InterPro" id="IPR000719">
    <property type="entry name" value="Prot_kinase_dom"/>
</dbReference>
<evidence type="ECO:0000256" key="5">
    <source>
        <dbReference type="SAM" id="MobiDB-lite"/>
    </source>
</evidence>
<dbReference type="EMBL" id="CM026431">
    <property type="protein sequence ID" value="KAG0558749.1"/>
    <property type="molecule type" value="Genomic_DNA"/>
</dbReference>
<accession>A0A8T0GKN4</accession>
<keyword evidence="4" id="KW-0067">ATP-binding</keyword>
<feature type="compositionally biased region" description="Basic and acidic residues" evidence="5">
    <location>
        <begin position="34"/>
        <end position="67"/>
    </location>
</feature>